<dbReference type="AlphaFoldDB" id="A0A1N5UFI3"/>
<gene>
    <name evidence="2" type="ORF">SAMN04489832_0872</name>
</gene>
<dbReference type="OrthoDB" id="2375382at2"/>
<dbReference type="PANTHER" id="PTHR30347:SF1">
    <property type="entry name" value="MECHANOSENSITIVE CHANNEL MSCK"/>
    <property type="match status" value="1"/>
</dbReference>
<accession>A0A1N5UFI3</accession>
<dbReference type="NCBIfam" id="NF033545">
    <property type="entry name" value="transpos_IS630"/>
    <property type="match status" value="1"/>
</dbReference>
<evidence type="ECO:0000259" key="1">
    <source>
        <dbReference type="Pfam" id="PF13358"/>
    </source>
</evidence>
<dbReference type="InterPro" id="IPR047655">
    <property type="entry name" value="Transpos_IS630-like"/>
</dbReference>
<proteinExistence type="predicted"/>
<dbReference type="Pfam" id="PF13358">
    <property type="entry name" value="DDE_3"/>
    <property type="match status" value="1"/>
</dbReference>
<dbReference type="Proteomes" id="UP000185124">
    <property type="component" value="Unassembled WGS sequence"/>
</dbReference>
<name>A0A1N5UFI3_9ACTN</name>
<reference evidence="3" key="1">
    <citation type="submission" date="2016-12" db="EMBL/GenBank/DDBJ databases">
        <authorList>
            <person name="Varghese N."/>
            <person name="Submissions S."/>
        </authorList>
    </citation>
    <scope>NUCLEOTIDE SEQUENCE [LARGE SCALE GENOMIC DNA]</scope>
    <source>
        <strain evidence="3">DSM 45599</strain>
    </source>
</reference>
<dbReference type="InterPro" id="IPR009057">
    <property type="entry name" value="Homeodomain-like_sf"/>
</dbReference>
<feature type="domain" description="Tc1-like transposase DDE" evidence="1">
    <location>
        <begin position="180"/>
        <end position="322"/>
    </location>
</feature>
<organism evidence="2 3">
    <name type="scientific">Micromonospora cremea</name>
    <dbReference type="NCBI Taxonomy" id="709881"/>
    <lineage>
        <taxon>Bacteria</taxon>
        <taxon>Bacillati</taxon>
        <taxon>Actinomycetota</taxon>
        <taxon>Actinomycetes</taxon>
        <taxon>Micromonosporales</taxon>
        <taxon>Micromonosporaceae</taxon>
        <taxon>Micromonospora</taxon>
    </lineage>
</organism>
<dbReference type="InterPro" id="IPR012337">
    <property type="entry name" value="RNaseH-like_sf"/>
</dbReference>
<sequence length="369" mass="41366">MGDGRGPKLALLALTAEERDVLQGWARRGKTAQALALRARIVLACADGLSNSEVSRQLGASLPTVGKWRKRFITQRLAGLQDEPRPGAPRKITDAQVEAVIVKTLEEAPSNRDSHWSTRSMAKAAGLNQTAVSRIWRAFGLKPHLVDTWKLSTDPLFIDKVRDVVGLYLDPPDKAMVLAVDEKSPMQALDRTAPMLPMMPGAPERRTHDYVRHGTVSLFAALDIATGKVIGQHQRRHRHQEFLRLLKTIDASTPPELDLHLICDNYATHKTPAIRAWLAAHPRFHLHFTPTSGSWLNLVERWFAELTNRKLRRCTHRSVKALEDDVNAWIAAWNDDPKPFVWTKTADQILDNLANYCARINKASNDSGH</sequence>
<dbReference type="PANTHER" id="PTHR30347">
    <property type="entry name" value="POTASSIUM CHANNEL RELATED"/>
    <property type="match status" value="1"/>
</dbReference>
<dbReference type="Gene3D" id="3.30.420.10">
    <property type="entry name" value="Ribonuclease H-like superfamily/Ribonuclease H"/>
    <property type="match status" value="1"/>
</dbReference>
<dbReference type="SUPFAM" id="SSF53098">
    <property type="entry name" value="Ribonuclease H-like"/>
    <property type="match status" value="1"/>
</dbReference>
<protein>
    <submittedName>
        <fullName evidence="2">Transposase</fullName>
    </submittedName>
</protein>
<dbReference type="Pfam" id="PF13565">
    <property type="entry name" value="HTH_32"/>
    <property type="match status" value="1"/>
</dbReference>
<dbReference type="GO" id="GO:0003676">
    <property type="term" value="F:nucleic acid binding"/>
    <property type="evidence" value="ECO:0007669"/>
    <property type="project" value="InterPro"/>
</dbReference>
<dbReference type="InterPro" id="IPR038717">
    <property type="entry name" value="Tc1-like_DDE_dom"/>
</dbReference>
<dbReference type="STRING" id="709881.SAMN04489832_0872"/>
<dbReference type="InterPro" id="IPR052702">
    <property type="entry name" value="MscS-like_channel"/>
</dbReference>
<dbReference type="RefSeq" id="WP_143728221.1">
    <property type="nucleotide sequence ID" value="NZ_FSQT01000001.1"/>
</dbReference>
<dbReference type="EMBL" id="FSQT01000001">
    <property type="protein sequence ID" value="SIM59473.1"/>
    <property type="molecule type" value="Genomic_DNA"/>
</dbReference>
<keyword evidence="3" id="KW-1185">Reference proteome</keyword>
<dbReference type="SUPFAM" id="SSF46689">
    <property type="entry name" value="Homeodomain-like"/>
    <property type="match status" value="1"/>
</dbReference>
<dbReference type="InterPro" id="IPR036397">
    <property type="entry name" value="RNaseH_sf"/>
</dbReference>
<evidence type="ECO:0000313" key="2">
    <source>
        <dbReference type="EMBL" id="SIM59473.1"/>
    </source>
</evidence>
<evidence type="ECO:0000313" key="3">
    <source>
        <dbReference type="Proteomes" id="UP000185124"/>
    </source>
</evidence>